<evidence type="ECO:0000256" key="4">
    <source>
        <dbReference type="ARBA" id="ARBA00022840"/>
    </source>
</evidence>
<dbReference type="GO" id="GO:0016887">
    <property type="term" value="F:ATP hydrolysis activity"/>
    <property type="evidence" value="ECO:0007669"/>
    <property type="project" value="InterPro"/>
</dbReference>
<accession>A0AAE4YGT5</accession>
<keyword evidence="11" id="KW-1185">Reference proteome</keyword>
<keyword evidence="4 10" id="KW-0067">ATP-binding</keyword>
<feature type="transmembrane region" description="Helical" evidence="7">
    <location>
        <begin position="227"/>
        <end position="252"/>
    </location>
</feature>
<dbReference type="InterPro" id="IPR036640">
    <property type="entry name" value="ABC1_TM_sf"/>
</dbReference>
<proteinExistence type="predicted"/>
<comment type="caution">
    <text evidence="10">The sequence shown here is derived from an EMBL/GenBank/DDBJ whole genome shotgun (WGS) entry which is preliminary data.</text>
</comment>
<evidence type="ECO:0000256" key="7">
    <source>
        <dbReference type="SAM" id="Phobius"/>
    </source>
</evidence>
<feature type="transmembrane region" description="Helical" evidence="7">
    <location>
        <begin position="21"/>
        <end position="44"/>
    </location>
</feature>
<dbReference type="EMBL" id="JAABNR010000024">
    <property type="protein sequence ID" value="NBZ89490.1"/>
    <property type="molecule type" value="Genomic_DNA"/>
</dbReference>
<reference evidence="10" key="1">
    <citation type="submission" date="2020-01" db="EMBL/GenBank/DDBJ databases">
        <authorList>
            <person name="Chen W.-M."/>
        </authorList>
    </citation>
    <scope>NUCLEOTIDE SEQUENCE</scope>
    <source>
        <strain evidence="10">CYK-10</strain>
    </source>
</reference>
<dbReference type="InterPro" id="IPR039421">
    <property type="entry name" value="Type_1_exporter"/>
</dbReference>
<evidence type="ECO:0000256" key="1">
    <source>
        <dbReference type="ARBA" id="ARBA00004651"/>
    </source>
</evidence>
<feature type="transmembrane region" description="Helical" evidence="7">
    <location>
        <begin position="264"/>
        <end position="283"/>
    </location>
</feature>
<keyword evidence="6 7" id="KW-0472">Membrane</keyword>
<dbReference type="Pfam" id="PF00664">
    <property type="entry name" value="ABC_membrane"/>
    <property type="match status" value="1"/>
</dbReference>
<sequence>MADILTQALQAQGRLSRRASVLSLLGPLLWLVQAWVLASAVVALMDGGQAWPQALAFLALAALRAGVEALALRQTQALSAALRRDLRERLLSHALRLSPRGPEDPGGLASLMGEGIGQISPWVERLRPALLRVRVLPLVILGLVLWHSWAAALALVVTGPLIPVFMALVGAAAETVAKAQLVEQGALNRMLIDRMAALTDLRLMNALPRAEADLATRADSLRARIMAVLRLAFLSSAVLEFFAALGVAMVAVQVGLSLLGLISWGGWGGGITPFGGIFTLLIAPEFFQPLRDMAAAWHDRAAATSAGEAIAARLAEGPTILGAGGMAKAQGGLRWRGLTLPDGAVAPGECVALMGPSGSGKTTALWALAGLIPGGEVWRGETPLTEATADAHRAGLALIPQVPRFPAMALGEWLGGPPDPRLDLGPVIAALPQGLATVLGEGGGGVSGGEARRLMVARALNRRPAVLLADEPTADLDPERARAVGQALCDLARGGAAVLVATHDAELAARVDRVIRL</sequence>
<evidence type="ECO:0000256" key="6">
    <source>
        <dbReference type="ARBA" id="ARBA00023136"/>
    </source>
</evidence>
<evidence type="ECO:0000256" key="3">
    <source>
        <dbReference type="ARBA" id="ARBA00022741"/>
    </source>
</evidence>
<evidence type="ECO:0000259" key="9">
    <source>
        <dbReference type="PROSITE" id="PS50929"/>
    </source>
</evidence>
<keyword evidence="5 7" id="KW-1133">Transmembrane helix</keyword>
<evidence type="ECO:0000256" key="2">
    <source>
        <dbReference type="ARBA" id="ARBA00022692"/>
    </source>
</evidence>
<dbReference type="SMART" id="SM00382">
    <property type="entry name" value="AAA"/>
    <property type="match status" value="1"/>
</dbReference>
<dbReference type="PROSITE" id="PS50929">
    <property type="entry name" value="ABC_TM1F"/>
    <property type="match status" value="1"/>
</dbReference>
<dbReference type="AlphaFoldDB" id="A0AAE4YGT5"/>
<gene>
    <name evidence="10" type="ORF">GV832_18025</name>
</gene>
<dbReference type="SUPFAM" id="SSF52540">
    <property type="entry name" value="P-loop containing nucleoside triphosphate hydrolases"/>
    <property type="match status" value="1"/>
</dbReference>
<feature type="domain" description="ABC transporter" evidence="8">
    <location>
        <begin position="321"/>
        <end position="517"/>
    </location>
</feature>
<protein>
    <submittedName>
        <fullName evidence="10">ATP-binding cassette domain-containing protein</fullName>
    </submittedName>
</protein>
<dbReference type="GO" id="GO:0140359">
    <property type="term" value="F:ABC-type transporter activity"/>
    <property type="evidence" value="ECO:0007669"/>
    <property type="project" value="InterPro"/>
</dbReference>
<dbReference type="GO" id="GO:0005886">
    <property type="term" value="C:plasma membrane"/>
    <property type="evidence" value="ECO:0007669"/>
    <property type="project" value="UniProtKB-SubCell"/>
</dbReference>
<keyword evidence="3" id="KW-0547">Nucleotide-binding</keyword>
<evidence type="ECO:0000313" key="11">
    <source>
        <dbReference type="Proteomes" id="UP001193501"/>
    </source>
</evidence>
<feature type="domain" description="ABC transmembrane type-1" evidence="9">
    <location>
        <begin position="19"/>
        <end position="302"/>
    </location>
</feature>
<dbReference type="Pfam" id="PF00005">
    <property type="entry name" value="ABC_tran"/>
    <property type="match status" value="1"/>
</dbReference>
<dbReference type="GO" id="GO:0005524">
    <property type="term" value="F:ATP binding"/>
    <property type="evidence" value="ECO:0007669"/>
    <property type="project" value="UniProtKB-KW"/>
</dbReference>
<dbReference type="PROSITE" id="PS00211">
    <property type="entry name" value="ABC_TRANSPORTER_1"/>
    <property type="match status" value="1"/>
</dbReference>
<evidence type="ECO:0000259" key="8">
    <source>
        <dbReference type="PROSITE" id="PS50893"/>
    </source>
</evidence>
<dbReference type="PROSITE" id="PS50893">
    <property type="entry name" value="ABC_TRANSPORTER_2"/>
    <property type="match status" value="1"/>
</dbReference>
<dbReference type="PANTHER" id="PTHR24221">
    <property type="entry name" value="ATP-BINDING CASSETTE SUB-FAMILY B"/>
    <property type="match status" value="1"/>
</dbReference>
<dbReference type="Gene3D" id="1.20.1560.10">
    <property type="entry name" value="ABC transporter type 1, transmembrane domain"/>
    <property type="match status" value="1"/>
</dbReference>
<dbReference type="PANTHER" id="PTHR24221:SF590">
    <property type="entry name" value="COMPONENT LINKED WITH THE ASSEMBLY OF CYTOCHROME' TRANSPORT TRANSMEMBRANE ATP-BINDING PROTEIN ABC TRANSPORTER CYDD-RELATED"/>
    <property type="match status" value="1"/>
</dbReference>
<comment type="subcellular location">
    <subcellularLocation>
        <location evidence="1">Cell membrane</location>
        <topology evidence="1">Multi-pass membrane protein</topology>
    </subcellularLocation>
</comment>
<dbReference type="Gene3D" id="3.40.50.300">
    <property type="entry name" value="P-loop containing nucleotide triphosphate hydrolases"/>
    <property type="match status" value="1"/>
</dbReference>
<evidence type="ECO:0000313" key="10">
    <source>
        <dbReference type="EMBL" id="NBZ89490.1"/>
    </source>
</evidence>
<dbReference type="Proteomes" id="UP001193501">
    <property type="component" value="Unassembled WGS sequence"/>
</dbReference>
<dbReference type="CDD" id="cd18584">
    <property type="entry name" value="ABC_6TM_AarD_CydD"/>
    <property type="match status" value="1"/>
</dbReference>
<dbReference type="InterPro" id="IPR011527">
    <property type="entry name" value="ABC1_TM_dom"/>
</dbReference>
<dbReference type="InterPro" id="IPR017871">
    <property type="entry name" value="ABC_transporter-like_CS"/>
</dbReference>
<organism evidence="10 11">
    <name type="scientific">Stagnihabitans tardus</name>
    <dbReference type="NCBI Taxonomy" id="2699202"/>
    <lineage>
        <taxon>Bacteria</taxon>
        <taxon>Pseudomonadati</taxon>
        <taxon>Pseudomonadota</taxon>
        <taxon>Alphaproteobacteria</taxon>
        <taxon>Rhodobacterales</taxon>
        <taxon>Paracoccaceae</taxon>
        <taxon>Stagnihabitans</taxon>
    </lineage>
</organism>
<dbReference type="SUPFAM" id="SSF90123">
    <property type="entry name" value="ABC transporter transmembrane region"/>
    <property type="match status" value="1"/>
</dbReference>
<dbReference type="InterPro" id="IPR027417">
    <property type="entry name" value="P-loop_NTPase"/>
</dbReference>
<evidence type="ECO:0000256" key="5">
    <source>
        <dbReference type="ARBA" id="ARBA00022989"/>
    </source>
</evidence>
<dbReference type="RefSeq" id="WP_168776292.1">
    <property type="nucleotide sequence ID" value="NZ_JAABNR010000024.1"/>
</dbReference>
<dbReference type="InterPro" id="IPR003439">
    <property type="entry name" value="ABC_transporter-like_ATP-bd"/>
</dbReference>
<dbReference type="InterPro" id="IPR003593">
    <property type="entry name" value="AAA+_ATPase"/>
</dbReference>
<dbReference type="CDD" id="cd00267">
    <property type="entry name" value="ABC_ATPase"/>
    <property type="match status" value="1"/>
</dbReference>
<name>A0AAE4YGT5_9RHOB</name>
<keyword evidence="2 7" id="KW-0812">Transmembrane</keyword>